<keyword evidence="6 8" id="KW-0472">Membrane</keyword>
<gene>
    <name evidence="10" type="ORF">SISNIDRAFT_447893</name>
</gene>
<dbReference type="InterPro" id="IPR006011">
    <property type="entry name" value="Syntaxin_N"/>
</dbReference>
<dbReference type="CDD" id="cd00179">
    <property type="entry name" value="SynN"/>
    <property type="match status" value="1"/>
</dbReference>
<dbReference type="SMART" id="SM00503">
    <property type="entry name" value="SynN"/>
    <property type="match status" value="1"/>
</dbReference>
<keyword evidence="11" id="KW-1185">Reference proteome</keyword>
<dbReference type="GO" id="GO:0005886">
    <property type="term" value="C:plasma membrane"/>
    <property type="evidence" value="ECO:0007669"/>
    <property type="project" value="TreeGrafter"/>
</dbReference>
<evidence type="ECO:0000256" key="4">
    <source>
        <dbReference type="ARBA" id="ARBA00022989"/>
    </source>
</evidence>
<evidence type="ECO:0000259" key="9">
    <source>
        <dbReference type="PROSITE" id="PS50192"/>
    </source>
</evidence>
<evidence type="ECO:0000313" key="11">
    <source>
        <dbReference type="Proteomes" id="UP000076722"/>
    </source>
</evidence>
<keyword evidence="3 8" id="KW-0812">Transmembrane</keyword>
<organism evidence="10 11">
    <name type="scientific">Sistotremastrum niveocremeum HHB9708</name>
    <dbReference type="NCBI Taxonomy" id="1314777"/>
    <lineage>
        <taxon>Eukaryota</taxon>
        <taxon>Fungi</taxon>
        <taxon>Dikarya</taxon>
        <taxon>Basidiomycota</taxon>
        <taxon>Agaricomycotina</taxon>
        <taxon>Agaricomycetes</taxon>
        <taxon>Sistotremastrales</taxon>
        <taxon>Sistotremastraceae</taxon>
        <taxon>Sertulicium</taxon>
        <taxon>Sertulicium niveocremeum</taxon>
    </lineage>
</organism>
<dbReference type="PROSITE" id="PS50192">
    <property type="entry name" value="T_SNARE"/>
    <property type="match status" value="1"/>
</dbReference>
<feature type="transmembrane region" description="Helical" evidence="8">
    <location>
        <begin position="278"/>
        <end position="300"/>
    </location>
</feature>
<comment type="similarity">
    <text evidence="2">Belongs to the syntaxin family.</text>
</comment>
<dbReference type="Pfam" id="PF05739">
    <property type="entry name" value="SNARE"/>
    <property type="match status" value="1"/>
</dbReference>
<feature type="region of interest" description="Disordered" evidence="7">
    <location>
        <begin position="1"/>
        <end position="25"/>
    </location>
</feature>
<dbReference type="PANTHER" id="PTHR19957">
    <property type="entry name" value="SYNTAXIN"/>
    <property type="match status" value="1"/>
</dbReference>
<dbReference type="InterPro" id="IPR000727">
    <property type="entry name" value="T_SNARE_dom"/>
</dbReference>
<accession>A0A165AIF9</accession>
<keyword evidence="4 8" id="KW-1133">Transmembrane helix</keyword>
<dbReference type="Gene3D" id="1.20.58.70">
    <property type="match status" value="1"/>
</dbReference>
<keyword evidence="5" id="KW-0175">Coiled coil</keyword>
<dbReference type="Proteomes" id="UP000076722">
    <property type="component" value="Unassembled WGS sequence"/>
</dbReference>
<dbReference type="GO" id="GO:0005484">
    <property type="term" value="F:SNAP receptor activity"/>
    <property type="evidence" value="ECO:0007669"/>
    <property type="project" value="TreeGrafter"/>
</dbReference>
<dbReference type="PANTHER" id="PTHR19957:SF307">
    <property type="entry name" value="PROTEIN SSO1-RELATED"/>
    <property type="match status" value="1"/>
</dbReference>
<dbReference type="InterPro" id="IPR010989">
    <property type="entry name" value="SNARE"/>
</dbReference>
<dbReference type="OrthoDB" id="10255013at2759"/>
<feature type="domain" description="T-SNARE coiled-coil homology" evidence="9">
    <location>
        <begin position="203"/>
        <end position="265"/>
    </location>
</feature>
<dbReference type="GO" id="GO:0048278">
    <property type="term" value="P:vesicle docking"/>
    <property type="evidence" value="ECO:0007669"/>
    <property type="project" value="TreeGrafter"/>
</dbReference>
<reference evidence="10 11" key="1">
    <citation type="journal article" date="2016" name="Mol. Biol. Evol.">
        <title>Comparative Genomics of Early-Diverging Mushroom-Forming Fungi Provides Insights into the Origins of Lignocellulose Decay Capabilities.</title>
        <authorList>
            <person name="Nagy L.G."/>
            <person name="Riley R."/>
            <person name="Tritt A."/>
            <person name="Adam C."/>
            <person name="Daum C."/>
            <person name="Floudas D."/>
            <person name="Sun H."/>
            <person name="Yadav J.S."/>
            <person name="Pangilinan J."/>
            <person name="Larsson K.H."/>
            <person name="Matsuura K."/>
            <person name="Barry K."/>
            <person name="Labutti K."/>
            <person name="Kuo R."/>
            <person name="Ohm R.A."/>
            <person name="Bhattacharya S.S."/>
            <person name="Shirouzu T."/>
            <person name="Yoshinaga Y."/>
            <person name="Martin F.M."/>
            <person name="Grigoriev I.V."/>
            <person name="Hibbett D.S."/>
        </authorList>
    </citation>
    <scope>NUCLEOTIDE SEQUENCE [LARGE SCALE GENOMIC DNA]</scope>
    <source>
        <strain evidence="10 11">HHB9708</strain>
    </source>
</reference>
<dbReference type="EMBL" id="KV419394">
    <property type="protein sequence ID" value="KZS99048.1"/>
    <property type="molecule type" value="Genomic_DNA"/>
</dbReference>
<sequence length="308" mass="34230">MARDRLAAMRAARGTPAGSGLEMGQVAEPSTPALMNGGDPMTAFYDEISSIQDAVEELNRNVSRISDLQSNSLRSLDDTVSQQDANQLDSLTENTRSLTANIKGRIQGLEAKARSTPGTNARIMQDQTGAVKAKFVEAIKNYQKTEQQYRTRYRQQMERQFKIVKPDATPEEVAAVVESQRGDQIFEQALLDSNRYGESRAAYREVQHRHEDIQKIERTLEELGQLFLDMAILVDQADDPINVMETQAADVEKNMESGLRQTEKATDSARRARRGRIICFWICVLIAIVIALAVGLPIGLKAANKNSS</sequence>
<dbReference type="GO" id="GO:0012505">
    <property type="term" value="C:endomembrane system"/>
    <property type="evidence" value="ECO:0007669"/>
    <property type="project" value="TreeGrafter"/>
</dbReference>
<name>A0A165AIF9_9AGAM</name>
<evidence type="ECO:0000256" key="6">
    <source>
        <dbReference type="ARBA" id="ARBA00023136"/>
    </source>
</evidence>
<evidence type="ECO:0000256" key="8">
    <source>
        <dbReference type="SAM" id="Phobius"/>
    </source>
</evidence>
<evidence type="ECO:0000313" key="10">
    <source>
        <dbReference type="EMBL" id="KZS99048.1"/>
    </source>
</evidence>
<dbReference type="AlphaFoldDB" id="A0A165AIF9"/>
<dbReference type="SUPFAM" id="SSF47661">
    <property type="entry name" value="t-snare proteins"/>
    <property type="match status" value="1"/>
</dbReference>
<evidence type="ECO:0000256" key="3">
    <source>
        <dbReference type="ARBA" id="ARBA00022692"/>
    </source>
</evidence>
<evidence type="ECO:0000256" key="7">
    <source>
        <dbReference type="SAM" id="MobiDB-lite"/>
    </source>
</evidence>
<dbReference type="STRING" id="1314777.A0A165AIF9"/>
<dbReference type="GO" id="GO:0000149">
    <property type="term" value="F:SNARE binding"/>
    <property type="evidence" value="ECO:0007669"/>
    <property type="project" value="TreeGrafter"/>
</dbReference>
<evidence type="ECO:0000256" key="5">
    <source>
        <dbReference type="ARBA" id="ARBA00023054"/>
    </source>
</evidence>
<dbReference type="CDD" id="cd15849">
    <property type="entry name" value="SNARE_Sso1"/>
    <property type="match status" value="1"/>
</dbReference>
<comment type="subcellular location">
    <subcellularLocation>
        <location evidence="1">Membrane</location>
        <topology evidence="1">Single-pass type IV membrane protein</topology>
    </subcellularLocation>
</comment>
<evidence type="ECO:0000256" key="2">
    <source>
        <dbReference type="ARBA" id="ARBA00009063"/>
    </source>
</evidence>
<dbReference type="FunFam" id="1.20.58.70:FF:000008">
    <property type="entry name" value="Syntaxin family protein"/>
    <property type="match status" value="1"/>
</dbReference>
<dbReference type="GO" id="GO:0006886">
    <property type="term" value="P:intracellular protein transport"/>
    <property type="evidence" value="ECO:0007669"/>
    <property type="project" value="TreeGrafter"/>
</dbReference>
<dbReference type="GO" id="GO:0006906">
    <property type="term" value="P:vesicle fusion"/>
    <property type="evidence" value="ECO:0007669"/>
    <property type="project" value="TreeGrafter"/>
</dbReference>
<dbReference type="GO" id="GO:0031201">
    <property type="term" value="C:SNARE complex"/>
    <property type="evidence" value="ECO:0007669"/>
    <property type="project" value="TreeGrafter"/>
</dbReference>
<proteinExistence type="inferred from homology"/>
<dbReference type="GO" id="GO:0006887">
    <property type="term" value="P:exocytosis"/>
    <property type="evidence" value="ECO:0007669"/>
    <property type="project" value="TreeGrafter"/>
</dbReference>
<dbReference type="SMART" id="SM00397">
    <property type="entry name" value="t_SNARE"/>
    <property type="match status" value="1"/>
</dbReference>
<evidence type="ECO:0000256" key="1">
    <source>
        <dbReference type="ARBA" id="ARBA00004211"/>
    </source>
</evidence>
<dbReference type="InterPro" id="IPR045242">
    <property type="entry name" value="Syntaxin"/>
</dbReference>
<dbReference type="Pfam" id="PF00804">
    <property type="entry name" value="Syntaxin"/>
    <property type="match status" value="1"/>
</dbReference>
<protein>
    <submittedName>
        <fullName evidence="10">t-SNARE</fullName>
    </submittedName>
</protein>